<accession>A0A9D1TQB6</accession>
<dbReference type="Pfam" id="PF05258">
    <property type="entry name" value="DciA"/>
    <property type="match status" value="1"/>
</dbReference>
<comment type="caution">
    <text evidence="1">The sequence shown here is derived from an EMBL/GenBank/DDBJ whole genome shotgun (WGS) entry which is preliminary data.</text>
</comment>
<proteinExistence type="predicted"/>
<name>A0A9D1TQB6_9BACT</name>
<gene>
    <name evidence="1" type="ORF">H9894_08770</name>
</gene>
<dbReference type="Proteomes" id="UP000886752">
    <property type="component" value="Unassembled WGS sequence"/>
</dbReference>
<protein>
    <submittedName>
        <fullName evidence="1">DUF721 domain-containing protein</fullName>
    </submittedName>
</protein>
<organism evidence="1 2">
    <name type="scientific">Candidatus Desulfovibrio intestinipullorum</name>
    <dbReference type="NCBI Taxonomy" id="2838536"/>
    <lineage>
        <taxon>Bacteria</taxon>
        <taxon>Pseudomonadati</taxon>
        <taxon>Thermodesulfobacteriota</taxon>
        <taxon>Desulfovibrionia</taxon>
        <taxon>Desulfovibrionales</taxon>
        <taxon>Desulfovibrionaceae</taxon>
        <taxon>Desulfovibrio</taxon>
    </lineage>
</organism>
<dbReference type="InterPro" id="IPR007922">
    <property type="entry name" value="DciA-like"/>
</dbReference>
<evidence type="ECO:0000313" key="2">
    <source>
        <dbReference type="Proteomes" id="UP000886752"/>
    </source>
</evidence>
<evidence type="ECO:0000313" key="1">
    <source>
        <dbReference type="EMBL" id="HIW01264.1"/>
    </source>
</evidence>
<reference evidence="1" key="2">
    <citation type="submission" date="2021-04" db="EMBL/GenBank/DDBJ databases">
        <authorList>
            <person name="Gilroy R."/>
        </authorList>
    </citation>
    <scope>NUCLEOTIDE SEQUENCE</scope>
    <source>
        <strain evidence="1">ChiHecec2B26-446</strain>
    </source>
</reference>
<dbReference type="EMBL" id="DXHV01000077">
    <property type="protein sequence ID" value="HIW01264.1"/>
    <property type="molecule type" value="Genomic_DNA"/>
</dbReference>
<sequence>MCAYYRYQKRTRRLTAAAELSQRFLQKLSARVGCPEQVHLVELWRNWPVVMGEYIASLGVPLGHRDRRLEVGTEDSMAMQELSYYRTEIIERANAFMEKPFFADVKFLLVANNKSMYSHNNVQEEKRYAPVVEKKATGKWLHLMDPNSAIARCYKAYCKEIPEK</sequence>
<dbReference type="AlphaFoldDB" id="A0A9D1TQB6"/>
<reference evidence="1" key="1">
    <citation type="journal article" date="2021" name="PeerJ">
        <title>Extensive microbial diversity within the chicken gut microbiome revealed by metagenomics and culture.</title>
        <authorList>
            <person name="Gilroy R."/>
            <person name="Ravi A."/>
            <person name="Getino M."/>
            <person name="Pursley I."/>
            <person name="Horton D.L."/>
            <person name="Alikhan N.F."/>
            <person name="Baker D."/>
            <person name="Gharbi K."/>
            <person name="Hall N."/>
            <person name="Watson M."/>
            <person name="Adriaenssens E.M."/>
            <person name="Foster-Nyarko E."/>
            <person name="Jarju S."/>
            <person name="Secka A."/>
            <person name="Antonio M."/>
            <person name="Oren A."/>
            <person name="Chaudhuri R.R."/>
            <person name="La Ragione R."/>
            <person name="Hildebrand F."/>
            <person name="Pallen M.J."/>
        </authorList>
    </citation>
    <scope>NUCLEOTIDE SEQUENCE</scope>
    <source>
        <strain evidence="1">ChiHecec2B26-446</strain>
    </source>
</reference>